<comment type="pathway">
    <text evidence="2">Glycan biosynthesis; alginate biosynthesis.</text>
</comment>
<keyword evidence="10" id="KW-1185">Reference proteome</keyword>
<dbReference type="InterPro" id="IPR011990">
    <property type="entry name" value="TPR-like_helical_dom_sf"/>
</dbReference>
<evidence type="ECO:0000256" key="5">
    <source>
        <dbReference type="ARBA" id="ARBA00022764"/>
    </source>
</evidence>
<gene>
    <name evidence="9" type="ORF">ASILVAE211_00350</name>
</gene>
<evidence type="ECO:0000256" key="6">
    <source>
        <dbReference type="ARBA" id="ARBA00022841"/>
    </source>
</evidence>
<proteinExistence type="predicted"/>
<dbReference type="PROSITE" id="PS50005">
    <property type="entry name" value="TPR"/>
    <property type="match status" value="1"/>
</dbReference>
<dbReference type="GO" id="GO:0016740">
    <property type="term" value="F:transferase activity"/>
    <property type="evidence" value="ECO:0007669"/>
    <property type="project" value="UniProtKB-KW"/>
</dbReference>
<dbReference type="Proteomes" id="UP000708298">
    <property type="component" value="Unassembled WGS sequence"/>
</dbReference>
<feature type="repeat" description="TPR" evidence="7">
    <location>
        <begin position="434"/>
        <end position="467"/>
    </location>
</feature>
<dbReference type="Gene3D" id="1.25.40.10">
    <property type="entry name" value="Tetratricopeptide repeat domain"/>
    <property type="match status" value="1"/>
</dbReference>
<keyword evidence="5" id="KW-0574">Periplasm</keyword>
<dbReference type="RefSeq" id="WP_227319301.1">
    <property type="nucleotide sequence ID" value="NZ_JAESVB010000001.1"/>
</dbReference>
<dbReference type="SUPFAM" id="SSF48452">
    <property type="entry name" value="TPR-like"/>
    <property type="match status" value="1"/>
</dbReference>
<comment type="subcellular location">
    <subcellularLocation>
        <location evidence="1">Periplasm</location>
    </subcellularLocation>
</comment>
<dbReference type="Pfam" id="PF16822">
    <property type="entry name" value="ALGX"/>
    <property type="match status" value="1"/>
</dbReference>
<dbReference type="EMBL" id="JAESVB010000001">
    <property type="protein sequence ID" value="MCB8873612.1"/>
    <property type="molecule type" value="Genomic_DNA"/>
</dbReference>
<keyword evidence="4" id="KW-0732">Signal</keyword>
<evidence type="ECO:0000259" key="8">
    <source>
        <dbReference type="Pfam" id="PF16822"/>
    </source>
</evidence>
<dbReference type="AlphaFoldDB" id="A0A963YN20"/>
<keyword evidence="3" id="KW-0808">Transferase</keyword>
<evidence type="ECO:0000256" key="1">
    <source>
        <dbReference type="ARBA" id="ARBA00004418"/>
    </source>
</evidence>
<feature type="domain" description="AlgX/AlgJ SGNH hydrolase-like" evidence="8">
    <location>
        <begin position="48"/>
        <end position="174"/>
    </location>
</feature>
<name>A0A963YN20_9PROT</name>
<sequence>MTALVGAVGAVVEGRGGRLFLGRQEGFDLGRFINGSALPPSLLVQWRATLVRRGRELSSRGIPYVFIIPPDAASIHFEDLPDDYPGPYQTPGQVFLAAMGDIPGVRFVYPVEALRASRGGLEVYQRTDSHWTTFGSGVAYQEIMKVMATSIPCQIIPTSATRFTFRNSFGDLGSQCEPERRSEIPIVSFDGREPDRVLERHGAQRQTTTVTHMPDIPVGRVLAFRDSFMTDLSPYLARSFSDFLTMGTTTRVMLDAVDDWEPDVVISEVAERRLVAFETDHQTHSYDWLYLTDHSGDLGKSVLRALNLLAGGEPVAAADIMQKEEHNLLQNSVHAYSAAVIFEAAGDHAKAAPFAEAALTAAPDSIGALALAARCRLATGRLGEAVKVLSRAVEVAPWNGAIQELYIYSLIQDGQSAVASLVAETALRSIRDHANLWYWAAILREASGQFGEALIAVSSALQLDPNNLAYLDLSNRLHTRG</sequence>
<keyword evidence="6" id="KW-0016">Alginate biosynthesis</keyword>
<evidence type="ECO:0000256" key="2">
    <source>
        <dbReference type="ARBA" id="ARBA00005182"/>
    </source>
</evidence>
<evidence type="ECO:0000256" key="3">
    <source>
        <dbReference type="ARBA" id="ARBA00022679"/>
    </source>
</evidence>
<dbReference type="SMART" id="SM00028">
    <property type="entry name" value="TPR"/>
    <property type="match status" value="3"/>
</dbReference>
<accession>A0A963YN20</accession>
<organism evidence="9 10">
    <name type="scientific">Acidisoma silvae</name>
    <dbReference type="NCBI Taxonomy" id="2802396"/>
    <lineage>
        <taxon>Bacteria</taxon>
        <taxon>Pseudomonadati</taxon>
        <taxon>Pseudomonadota</taxon>
        <taxon>Alphaproteobacteria</taxon>
        <taxon>Acetobacterales</taxon>
        <taxon>Acidocellaceae</taxon>
        <taxon>Acidisoma</taxon>
    </lineage>
</organism>
<evidence type="ECO:0000256" key="7">
    <source>
        <dbReference type="PROSITE-ProRule" id="PRU00339"/>
    </source>
</evidence>
<dbReference type="GO" id="GO:0042121">
    <property type="term" value="P:alginic acid biosynthetic process"/>
    <property type="evidence" value="ECO:0007669"/>
    <property type="project" value="UniProtKB-KW"/>
</dbReference>
<reference evidence="9" key="2">
    <citation type="submission" date="2021-01" db="EMBL/GenBank/DDBJ databases">
        <authorList>
            <person name="Mieszkin S."/>
            <person name="Pouder E."/>
            <person name="Alain K."/>
        </authorList>
    </citation>
    <scope>NUCLEOTIDE SEQUENCE</scope>
    <source>
        <strain evidence="9">HW T2.11</strain>
    </source>
</reference>
<dbReference type="InterPro" id="IPR031811">
    <property type="entry name" value="ALGX/ALGJ_SGNH-like"/>
</dbReference>
<evidence type="ECO:0000313" key="10">
    <source>
        <dbReference type="Proteomes" id="UP000708298"/>
    </source>
</evidence>
<comment type="caution">
    <text evidence="9">The sequence shown here is derived from an EMBL/GenBank/DDBJ whole genome shotgun (WGS) entry which is preliminary data.</text>
</comment>
<protein>
    <submittedName>
        <fullName evidence="9">Tetratricopeptide repeat protein</fullName>
    </submittedName>
</protein>
<keyword evidence="7" id="KW-0802">TPR repeat</keyword>
<reference evidence="9" key="1">
    <citation type="journal article" date="2021" name="Microorganisms">
        <title>Acidisoma silvae sp. nov. and Acidisomacellulosilytica sp. nov., Two Acidophilic Bacteria Isolated from Decaying Wood, Hydrolyzing Cellulose and Producing Poly-3-hydroxybutyrate.</title>
        <authorList>
            <person name="Mieszkin S."/>
            <person name="Pouder E."/>
            <person name="Uroz S."/>
            <person name="Simon-Colin C."/>
            <person name="Alain K."/>
        </authorList>
    </citation>
    <scope>NUCLEOTIDE SEQUENCE</scope>
    <source>
        <strain evidence="9">HW T2.11</strain>
    </source>
</reference>
<dbReference type="Pfam" id="PF14559">
    <property type="entry name" value="TPR_19"/>
    <property type="match status" value="1"/>
</dbReference>
<dbReference type="InterPro" id="IPR019734">
    <property type="entry name" value="TPR_rpt"/>
</dbReference>
<evidence type="ECO:0000313" key="9">
    <source>
        <dbReference type="EMBL" id="MCB8873612.1"/>
    </source>
</evidence>
<evidence type="ECO:0000256" key="4">
    <source>
        <dbReference type="ARBA" id="ARBA00022729"/>
    </source>
</evidence>
<dbReference type="GO" id="GO:0042597">
    <property type="term" value="C:periplasmic space"/>
    <property type="evidence" value="ECO:0007669"/>
    <property type="project" value="UniProtKB-SubCell"/>
</dbReference>